<feature type="domain" description="YgjP-like metallopeptidase" evidence="1">
    <location>
        <begin position="92"/>
        <end position="194"/>
    </location>
</feature>
<dbReference type="InterPro" id="IPR053136">
    <property type="entry name" value="UTP_pyrophosphatase-like"/>
</dbReference>
<dbReference type="Proteomes" id="UP000000939">
    <property type="component" value="Chromosome"/>
</dbReference>
<dbReference type="RefSeq" id="WP_013135864.1">
    <property type="nucleotide sequence ID" value="NC_014166.1"/>
</dbReference>
<evidence type="ECO:0000259" key="1">
    <source>
        <dbReference type="Pfam" id="PF01863"/>
    </source>
</evidence>
<dbReference type="EMBL" id="CP001999">
    <property type="protein sequence ID" value="ADG93719.1"/>
    <property type="molecule type" value="Genomic_DNA"/>
</dbReference>
<evidence type="ECO:0000313" key="3">
    <source>
        <dbReference type="Proteomes" id="UP000000939"/>
    </source>
</evidence>
<organism evidence="2 3">
    <name type="scientific">Arcobacter nitrofigilis (strain ATCC 33309 / DSM 7299 / CCUG 15893 / LMG 7604 / NCTC 12251 / CI)</name>
    <name type="common">Campylobacter nitrofigilis</name>
    <dbReference type="NCBI Taxonomy" id="572480"/>
    <lineage>
        <taxon>Bacteria</taxon>
        <taxon>Pseudomonadati</taxon>
        <taxon>Campylobacterota</taxon>
        <taxon>Epsilonproteobacteria</taxon>
        <taxon>Campylobacterales</taxon>
        <taxon>Arcobacteraceae</taxon>
        <taxon>Arcobacter</taxon>
    </lineage>
</organism>
<dbReference type="InterPro" id="IPR002725">
    <property type="entry name" value="YgjP-like_metallopeptidase"/>
</dbReference>
<keyword evidence="3" id="KW-1185">Reference proteome</keyword>
<dbReference type="HOGENOM" id="CLU_065947_2_2_7"/>
<reference evidence="2 3" key="1">
    <citation type="journal article" date="2010" name="Stand. Genomic Sci.">
        <title>Complete genome sequence of Arcobacter nitrofigilis type strain (CI).</title>
        <authorList>
            <person name="Pati A."/>
            <person name="Gronow S."/>
            <person name="Lapidus A."/>
            <person name="Copeland A."/>
            <person name="Glavina Del Rio T."/>
            <person name="Nolan M."/>
            <person name="Lucas S."/>
            <person name="Tice H."/>
            <person name="Cheng J.F."/>
            <person name="Han C."/>
            <person name="Chertkov O."/>
            <person name="Bruce D."/>
            <person name="Tapia R."/>
            <person name="Goodwin L."/>
            <person name="Pitluck S."/>
            <person name="Liolios K."/>
            <person name="Ivanova N."/>
            <person name="Mavromatis K."/>
            <person name="Chen A."/>
            <person name="Palaniappan K."/>
            <person name="Land M."/>
            <person name="Hauser L."/>
            <person name="Chang Y.J."/>
            <person name="Jeffries C.D."/>
            <person name="Detter J.C."/>
            <person name="Rohde M."/>
            <person name="Goker M."/>
            <person name="Bristow J."/>
            <person name="Eisen J.A."/>
            <person name="Markowitz V."/>
            <person name="Hugenholtz P."/>
            <person name="Klenk H.P."/>
            <person name="Kyrpides N.C."/>
        </authorList>
    </citation>
    <scope>NUCLEOTIDE SEQUENCE [LARGE SCALE GENOMIC DNA]</scope>
    <source>
        <strain evidence="3">ATCC 33309 / DSM 7299 / CCUG 15893 / LMG 7604 / NCTC 12251 / CI</strain>
    </source>
</reference>
<name>D5V0A7_ARCNC</name>
<dbReference type="PANTHER" id="PTHR30399:SF1">
    <property type="entry name" value="UTP PYROPHOSPHATASE"/>
    <property type="match status" value="1"/>
</dbReference>
<dbReference type="Pfam" id="PF01863">
    <property type="entry name" value="YgjP-like"/>
    <property type="match status" value="1"/>
</dbReference>
<protein>
    <recommendedName>
        <fullName evidence="1">YgjP-like metallopeptidase domain-containing protein</fullName>
    </recommendedName>
</protein>
<dbReference type="AlphaFoldDB" id="D5V0A7"/>
<dbReference type="Gene3D" id="3.30.2010.10">
    <property type="entry name" value="Metalloproteases ('zincins'), catalytic domain"/>
    <property type="match status" value="1"/>
</dbReference>
<proteinExistence type="predicted"/>
<dbReference type="CDD" id="cd07344">
    <property type="entry name" value="M48_yhfN_like"/>
    <property type="match status" value="1"/>
</dbReference>
<dbReference type="eggNOG" id="COG1451">
    <property type="taxonomic scope" value="Bacteria"/>
</dbReference>
<dbReference type="PANTHER" id="PTHR30399">
    <property type="entry name" value="UNCHARACTERIZED PROTEIN YGJP"/>
    <property type="match status" value="1"/>
</dbReference>
<dbReference type="KEGG" id="ant:Arnit_2065"/>
<dbReference type="STRING" id="572480.Arnit_2065"/>
<accession>D5V0A7</accession>
<sequence length="195" mass="23241">MKFKVLLQEKEVDAKLINKRNVRHCYLRIIENNSIQITANKYFSLDEAKDLIKRKEQWILSHLNKKSSKISDDKFFYLGEVFEKKDFEGFDLISFYKSKAALVITPIVNNQAQIMQLFPKNIKYRNNKSRWGSCSYDNTINLNLNLLKFPANVIEYVVIHELAHIKHKNHSKKFWDLVEIYCPEYKKCEKLLKSF</sequence>
<evidence type="ECO:0000313" key="2">
    <source>
        <dbReference type="EMBL" id="ADG93719.1"/>
    </source>
</evidence>
<gene>
    <name evidence="2" type="ordered locus">Arnit_2065</name>
</gene>